<reference evidence="2 3" key="1">
    <citation type="submission" date="2019-07" db="EMBL/GenBank/DDBJ databases">
        <authorList>
            <person name="Kim J."/>
        </authorList>
    </citation>
    <scope>NUCLEOTIDE SEQUENCE [LARGE SCALE GENOMIC DNA]</scope>
    <source>
        <strain evidence="2 3">JC52</strain>
    </source>
</reference>
<feature type="transmembrane region" description="Helical" evidence="1">
    <location>
        <begin position="6"/>
        <end position="24"/>
    </location>
</feature>
<name>A0A559K510_9BACL</name>
<dbReference type="AlphaFoldDB" id="A0A559K510"/>
<keyword evidence="1" id="KW-0472">Membrane</keyword>
<evidence type="ECO:0000313" key="3">
    <source>
        <dbReference type="Proteomes" id="UP000317036"/>
    </source>
</evidence>
<dbReference type="EMBL" id="VNJI01000041">
    <property type="protein sequence ID" value="TVY07229.1"/>
    <property type="molecule type" value="Genomic_DNA"/>
</dbReference>
<dbReference type="Proteomes" id="UP000317036">
    <property type="component" value="Unassembled WGS sequence"/>
</dbReference>
<keyword evidence="1" id="KW-1133">Transmembrane helix</keyword>
<sequence length="81" mass="9052">MDISGITEAIVAALGVSGIVLGWASRMRTIRQQQAEEEKMTNCKKAQMQSMRSDMDYIKNGVDDIRLKQVYVGIEVGKFIV</sequence>
<accession>A0A559K510</accession>
<protein>
    <submittedName>
        <fullName evidence="2">Uncharacterized protein</fullName>
    </submittedName>
</protein>
<comment type="caution">
    <text evidence="2">The sequence shown here is derived from an EMBL/GenBank/DDBJ whole genome shotgun (WGS) entry which is preliminary data.</text>
</comment>
<keyword evidence="3" id="KW-1185">Reference proteome</keyword>
<dbReference type="OrthoDB" id="2087365at2"/>
<proteinExistence type="predicted"/>
<evidence type="ECO:0000256" key="1">
    <source>
        <dbReference type="SAM" id="Phobius"/>
    </source>
</evidence>
<gene>
    <name evidence="2" type="ORF">FPZ49_25330</name>
</gene>
<keyword evidence="1" id="KW-0812">Transmembrane</keyword>
<organism evidence="2 3">
    <name type="scientific">Paenibacillus cremeus</name>
    <dbReference type="NCBI Taxonomy" id="2163881"/>
    <lineage>
        <taxon>Bacteria</taxon>
        <taxon>Bacillati</taxon>
        <taxon>Bacillota</taxon>
        <taxon>Bacilli</taxon>
        <taxon>Bacillales</taxon>
        <taxon>Paenibacillaceae</taxon>
        <taxon>Paenibacillus</taxon>
    </lineage>
</organism>
<evidence type="ECO:0000313" key="2">
    <source>
        <dbReference type="EMBL" id="TVY07229.1"/>
    </source>
</evidence>
<dbReference type="RefSeq" id="WP_144852387.1">
    <property type="nucleotide sequence ID" value="NZ_VNJI01000041.1"/>
</dbReference>